<accession>A0ACD3ZQP7</accession>
<reference evidence="1" key="1">
    <citation type="submission" date="2021-11" db="EMBL/GenBank/DDBJ databases">
        <title>Fusarium solani-melongenae Genome sequencing and assembly.</title>
        <authorList>
            <person name="Xie S."/>
            <person name="Huang L."/>
            <person name="Zhang X."/>
        </authorList>
    </citation>
    <scope>NUCLEOTIDE SEQUENCE</scope>
    <source>
        <strain evidence="1">CRI 24-3</strain>
    </source>
</reference>
<proteinExistence type="predicted"/>
<keyword evidence="2" id="KW-1185">Reference proteome</keyword>
<organism evidence="1 2">
    <name type="scientific">Fusarium solani subsp. cucurbitae</name>
    <name type="common">Neocosmosporum cucurbitae</name>
    <dbReference type="NCBI Taxonomy" id="2747967"/>
    <lineage>
        <taxon>Eukaryota</taxon>
        <taxon>Fungi</taxon>
        <taxon>Dikarya</taxon>
        <taxon>Ascomycota</taxon>
        <taxon>Pezizomycotina</taxon>
        <taxon>Sordariomycetes</taxon>
        <taxon>Hypocreomycetidae</taxon>
        <taxon>Hypocreales</taxon>
        <taxon>Nectriaceae</taxon>
        <taxon>Fusarium</taxon>
        <taxon>Fusarium solani species complex</taxon>
    </lineage>
</organism>
<sequence>MPKLSRRSHRKSRLGCRRCKTRRIKCDEVHPVCGGCERASLSCDFSAMVFSRPRPDNTLIPSPTTPRLHCSSDGSIRTPGGQLQATLFHHYLDMVKLHCSKDQRIWSGWLLDLALIEPSLMDAILGVTAFNLRRLAPYDKQISNVSHVYMARAIKSHTEQVNRGFTTENVAALLATGTFIMFHASANQAFLGQSRSGYRLPLHWFYPFKNANKLLQAALPCFQGTPVAHLYMPVGKPLGPLPREEEPGLETFDFLLGDLSRDRTGADAVKAYEFITMLEAGDPRTLAIVGYFFMLLRKASHLWWAQGAAEKEFAAVMSLLPRDWRPMMAWEVEELAWDENSCA</sequence>
<evidence type="ECO:0000313" key="1">
    <source>
        <dbReference type="EMBL" id="UPL03546.1"/>
    </source>
</evidence>
<name>A0ACD3ZQP7_FUSSC</name>
<protein>
    <submittedName>
        <fullName evidence="1">Uncharacterized protein</fullName>
    </submittedName>
</protein>
<gene>
    <name evidence="1" type="ORF">LCI18_014480</name>
</gene>
<dbReference type="Proteomes" id="UP000830768">
    <property type="component" value="Chromosome 13"/>
</dbReference>
<evidence type="ECO:0000313" key="2">
    <source>
        <dbReference type="Proteomes" id="UP000830768"/>
    </source>
</evidence>
<dbReference type="EMBL" id="CP090041">
    <property type="protein sequence ID" value="UPL03546.1"/>
    <property type="molecule type" value="Genomic_DNA"/>
</dbReference>